<dbReference type="AlphaFoldDB" id="A0A1B6C4V1"/>
<evidence type="ECO:0000259" key="2">
    <source>
        <dbReference type="Pfam" id="PF07000"/>
    </source>
</evidence>
<proteinExistence type="inferred from homology"/>
<dbReference type="InterPro" id="IPR010733">
    <property type="entry name" value="DUF1308"/>
</dbReference>
<evidence type="ECO:0008006" key="6">
    <source>
        <dbReference type="Google" id="ProtNLM"/>
    </source>
</evidence>
<gene>
    <name evidence="5" type="ORF">g.24530</name>
    <name evidence="4" type="ORF">g.24531</name>
</gene>
<feature type="domain" description="DUF1308" evidence="2">
    <location>
        <begin position="231"/>
        <end position="389"/>
    </location>
</feature>
<evidence type="ECO:0000259" key="3">
    <source>
        <dbReference type="Pfam" id="PF18474"/>
    </source>
</evidence>
<organism evidence="5">
    <name type="scientific">Clastoptera arizonana</name>
    <name type="common">Arizona spittle bug</name>
    <dbReference type="NCBI Taxonomy" id="38151"/>
    <lineage>
        <taxon>Eukaryota</taxon>
        <taxon>Metazoa</taxon>
        <taxon>Ecdysozoa</taxon>
        <taxon>Arthropoda</taxon>
        <taxon>Hexapoda</taxon>
        <taxon>Insecta</taxon>
        <taxon>Pterygota</taxon>
        <taxon>Neoptera</taxon>
        <taxon>Paraneoptera</taxon>
        <taxon>Hemiptera</taxon>
        <taxon>Auchenorrhyncha</taxon>
        <taxon>Cercopoidea</taxon>
        <taxon>Clastopteridae</taxon>
        <taxon>Clastoptera</taxon>
    </lineage>
</organism>
<dbReference type="EMBL" id="GEDC01028884">
    <property type="protein sequence ID" value="JAS08414.1"/>
    <property type="molecule type" value="Transcribed_RNA"/>
</dbReference>
<evidence type="ECO:0000313" key="5">
    <source>
        <dbReference type="EMBL" id="JAS08414.1"/>
    </source>
</evidence>
<accession>A0A1B6C4V1</accession>
<comment type="similarity">
    <text evidence="1">Belongs to the UPF0415 family.</text>
</comment>
<evidence type="ECO:0000313" key="4">
    <source>
        <dbReference type="EMBL" id="JAS07032.1"/>
    </source>
</evidence>
<name>A0A1B6C4V1_9HEMI</name>
<dbReference type="PANTHER" id="PTHR13379:SF0">
    <property type="entry name" value="UPF0415 PROTEIN C7ORF25"/>
    <property type="match status" value="1"/>
</dbReference>
<evidence type="ECO:0000256" key="1">
    <source>
        <dbReference type="ARBA" id="ARBA00006588"/>
    </source>
</evidence>
<dbReference type="Pfam" id="PF07000">
    <property type="entry name" value="DUF1308"/>
    <property type="match status" value="1"/>
</dbReference>
<dbReference type="Pfam" id="PF18474">
    <property type="entry name" value="DUF5614"/>
    <property type="match status" value="1"/>
</dbReference>
<dbReference type="EMBL" id="GEDC01030266">
    <property type="protein sequence ID" value="JAS07032.1"/>
    <property type="molecule type" value="Transcribed_RNA"/>
</dbReference>
<dbReference type="InterPro" id="IPR041076">
    <property type="entry name" value="DUF5614"/>
</dbReference>
<sequence length="391" mass="43368">MLDMECDLYIQFQNKITSGNNLLIQISTQFNVSGAEKLKKKIKQEIVFLTKVINSGSIKKEYLHCSNLHHFEALVICAALESDCTSLLETLTVQLDNGSCKKICIDIVSQHGNKWTKVIARNAAALSRISRGDSDFGQKTILDQATEYILCSHQHPHYFKPPKVVFHFALGISCWLAEKLERLGIIVTGEQLEDNFVHIEVDDRSSASSEEIIPPSANLPTTNFKCEVDKLNLDITTLIAYVSALTNGGANFKFDDPLLDQQAMWEREGPVKPQLDELFQGKEIYCCQTAAEDFSTILENLGGPGEKERAEKLMKRISIIPDIPFSRLKIGGKIKARSVSIFGTGNSIKALTVTANEGFVRAAKNQGIEFAVFVHQSRALTEAKQNSATSL</sequence>
<dbReference type="PANTHER" id="PTHR13379">
    <property type="entry name" value="UNCHARACTERIZED DUF1308"/>
    <property type="match status" value="1"/>
</dbReference>
<protein>
    <recommendedName>
        <fullName evidence="6">DUF1308 domain-containing protein</fullName>
    </recommendedName>
</protein>
<reference evidence="5" key="1">
    <citation type="submission" date="2015-12" db="EMBL/GenBank/DDBJ databases">
        <title>De novo transcriptome assembly of four potential Pierce s Disease insect vectors from Arizona vineyards.</title>
        <authorList>
            <person name="Tassone E.E."/>
        </authorList>
    </citation>
    <scope>NUCLEOTIDE SEQUENCE</scope>
</reference>
<feature type="domain" description="DUF5614" evidence="3">
    <location>
        <begin position="26"/>
        <end position="210"/>
    </location>
</feature>